<feature type="region of interest" description="Disordered" evidence="1">
    <location>
        <begin position="421"/>
        <end position="458"/>
    </location>
</feature>
<evidence type="ECO:0000259" key="2">
    <source>
        <dbReference type="PROSITE" id="PS50126"/>
    </source>
</evidence>
<accession>A0A086J1Q5</accession>
<dbReference type="RefSeq" id="XP_052904628.1">
    <property type="nucleotide sequence ID" value="XM_053048823.1"/>
</dbReference>
<dbReference type="EMBL" id="AKIJ01000003">
    <property type="protein sequence ID" value="KFG26073.1"/>
    <property type="molecule type" value="Genomic_DNA"/>
</dbReference>
<proteinExistence type="predicted"/>
<feature type="compositionally biased region" description="Acidic residues" evidence="1">
    <location>
        <begin position="580"/>
        <end position="597"/>
    </location>
</feature>
<dbReference type="GO" id="GO:0006364">
    <property type="term" value="P:rRNA processing"/>
    <property type="evidence" value="ECO:0007669"/>
    <property type="project" value="InterPro"/>
</dbReference>
<name>A0A086J1Q5_NEMA1</name>
<dbReference type="PROSITE" id="PS50126">
    <property type="entry name" value="S1"/>
    <property type="match status" value="1"/>
</dbReference>
<dbReference type="OrthoDB" id="412781at2759"/>
<feature type="domain" description="S1 motif" evidence="2">
    <location>
        <begin position="479"/>
        <end position="548"/>
    </location>
</feature>
<sequence length="859" mass="97081">MAKILFGQRAVKKEKKETQDVVYPHGTHVLGAFYMEREDSIRFKLPNGRLGVVLKRGLENDIEGSNQTLPKKMVKEFKKDIYVELLVQGATDSGYECTIFTQKTLKASSIVTGIIEGEEEVGYTVSLGMPGKTALLKTSKKYSEGELGTFQVTAVTPSTYMLTDELDREIYVGERATISPGIIVRTNITGRPKYVLGDIRPKYTSMHYSYTADGMSIGSMIVESKEELSEDDEQTSIIVFVSEDKTLIHAVPIEEYAQEIHKSLPSPDLVGQVFMGEAEDIRPSGLSTIRLETGLLAVMYEEHYSDIARKGSKPSFEIGERIQVCVYMVNGYSVVVSAKNALIKAPKPELPLKVGSCVVGIVKRVTPVFLVCETFGGACISVGRMSGDEDSDIGAIKYIKVRKLPKEEGMNLRGSAITKEEFLNPKKRKENKENKENSEKENIKKTKEKKKPRTPEELEALRVKEEAIKMKNIQKFKNGDVATGVITHIYKYGAFATIAPHLSARIQIGEISSRFVQDWATLVHVGQRVRIVLFDIDYEAGKVEGSIKKYEVLNTIEAAPAEETQHVLDCTAEDGPLVYNEEEDEETEEESSEEDEDLKMELFNSKDGIEPWKKRMQNMQPEGLLRIYNKAINYLQSLNSKKQICLVYVALLGEVNAPIKPEYLEPLEEGVRRDGSVFLKQSIDTVRSGKNRDLYKHLCLRYIKERSESPFGYKELINYANMEKSLDQIRSIPEILAHAEMKQADRKSVDVCYIETLYRLSKVEGRSAIEKQIAGIQNKSKEEWVIKYITLEMGSIEKSADIAYTRNVLHKSVHSTDLAEEAIKSLFKMYLKFEKEYGTKEREEKVLEMAKDYVAKLDK</sequence>
<dbReference type="AlphaFoldDB" id="A0A086J1Q5"/>
<reference evidence="3 4" key="1">
    <citation type="journal article" date="2014" name="Genome Announc.">
        <title>Genome Sequence of the Microsporidian Species Nematocida sp1 Strain ERTm6 (ATCC PRA-372).</title>
        <authorList>
            <person name="Bakowski M.A."/>
            <person name="Priest M."/>
            <person name="Young S."/>
            <person name="Cuomo C.A."/>
            <person name="Troemel E.R."/>
        </authorList>
    </citation>
    <scope>NUCLEOTIDE SEQUENCE [LARGE SCALE GENOMIC DNA]</scope>
    <source>
        <strain evidence="3 4">ERTm6</strain>
    </source>
</reference>
<dbReference type="Pfam" id="PF00575">
    <property type="entry name" value="S1"/>
    <property type="match status" value="1"/>
</dbReference>
<dbReference type="GeneID" id="77676160"/>
<dbReference type="SUPFAM" id="SSF50249">
    <property type="entry name" value="Nucleic acid-binding proteins"/>
    <property type="match status" value="1"/>
</dbReference>
<dbReference type="InterPro" id="IPR011990">
    <property type="entry name" value="TPR-like_helical_dom_sf"/>
</dbReference>
<dbReference type="SMART" id="SM00316">
    <property type="entry name" value="S1"/>
    <property type="match status" value="3"/>
</dbReference>
<comment type="caution">
    <text evidence="3">The sequence shown here is derived from an EMBL/GenBank/DDBJ whole genome shotgun (WGS) entry which is preliminary data.</text>
</comment>
<dbReference type="GO" id="GO:0003723">
    <property type="term" value="F:RNA binding"/>
    <property type="evidence" value="ECO:0007669"/>
    <property type="project" value="TreeGrafter"/>
</dbReference>
<evidence type="ECO:0000256" key="1">
    <source>
        <dbReference type="SAM" id="MobiDB-lite"/>
    </source>
</evidence>
<protein>
    <recommendedName>
        <fullName evidence="2">S1 motif domain-containing protein</fullName>
    </recommendedName>
</protein>
<organism evidence="3 4">
    <name type="scientific">Nematocida ausubeli (strain ATCC PRA-371 / ERTm2)</name>
    <name type="common">Nematode killer fungus</name>
    <dbReference type="NCBI Taxonomy" id="1913371"/>
    <lineage>
        <taxon>Eukaryota</taxon>
        <taxon>Fungi</taxon>
        <taxon>Fungi incertae sedis</taxon>
        <taxon>Microsporidia</taxon>
        <taxon>Nematocida</taxon>
    </lineage>
</organism>
<evidence type="ECO:0000313" key="4">
    <source>
        <dbReference type="Proteomes" id="UP000054524"/>
    </source>
</evidence>
<dbReference type="SUPFAM" id="SSF48452">
    <property type="entry name" value="TPR-like"/>
    <property type="match status" value="1"/>
</dbReference>
<dbReference type="PANTHER" id="PTHR23270">
    <property type="entry name" value="PROGRAMMED CELL DEATH PROTEIN 11 PRE-RRNA PROCESSING PROTEIN RRP5"/>
    <property type="match status" value="1"/>
</dbReference>
<dbReference type="Gene3D" id="2.40.50.140">
    <property type="entry name" value="Nucleic acid-binding proteins"/>
    <property type="match status" value="1"/>
</dbReference>
<keyword evidence="4" id="KW-1185">Reference proteome</keyword>
<dbReference type="InterPro" id="IPR003029">
    <property type="entry name" value="S1_domain"/>
</dbReference>
<dbReference type="Proteomes" id="UP000054524">
    <property type="component" value="Unassembled WGS sequence"/>
</dbReference>
<dbReference type="InterPro" id="IPR012340">
    <property type="entry name" value="NA-bd_OB-fold"/>
</dbReference>
<dbReference type="PANTHER" id="PTHR23270:SF10">
    <property type="entry name" value="PROTEIN RRP5 HOMOLOG"/>
    <property type="match status" value="1"/>
</dbReference>
<feature type="compositionally biased region" description="Basic and acidic residues" evidence="1">
    <location>
        <begin position="421"/>
        <end position="445"/>
    </location>
</feature>
<dbReference type="HOGENOM" id="CLU_332904_0_0_1"/>
<dbReference type="InterPro" id="IPR045209">
    <property type="entry name" value="Rrp5"/>
</dbReference>
<dbReference type="Gene3D" id="1.25.40.10">
    <property type="entry name" value="Tetratricopeptide repeat domain"/>
    <property type="match status" value="1"/>
</dbReference>
<evidence type="ECO:0000313" key="3">
    <source>
        <dbReference type="EMBL" id="KFG26073.1"/>
    </source>
</evidence>
<dbReference type="GO" id="GO:0032040">
    <property type="term" value="C:small-subunit processome"/>
    <property type="evidence" value="ECO:0007669"/>
    <property type="project" value="TreeGrafter"/>
</dbReference>
<feature type="region of interest" description="Disordered" evidence="1">
    <location>
        <begin position="576"/>
        <end position="597"/>
    </location>
</feature>
<gene>
    <name evidence="3" type="ORF">NESG_01187</name>
</gene>